<evidence type="ECO:0000256" key="9">
    <source>
        <dbReference type="SAM" id="MobiDB-lite"/>
    </source>
</evidence>
<evidence type="ECO:0000313" key="12">
    <source>
        <dbReference type="Proteomes" id="UP001146793"/>
    </source>
</evidence>
<accession>A0AAV8A505</accession>
<feature type="repeat" description="CHCR" evidence="7">
    <location>
        <begin position="636"/>
        <end position="806"/>
    </location>
</feature>
<proteinExistence type="inferred from homology"/>
<dbReference type="EMBL" id="JANTQA010000012">
    <property type="protein sequence ID" value="KAJ3449217.1"/>
    <property type="molecule type" value="Genomic_DNA"/>
</dbReference>
<evidence type="ECO:0000256" key="6">
    <source>
        <dbReference type="ARBA" id="ARBA00029433"/>
    </source>
</evidence>
<dbReference type="PANTHER" id="PTHR23323">
    <property type="entry name" value="VACUOLAR PROTEIN SORTING-ASSOCIATED PROTEIN"/>
    <property type="match status" value="1"/>
</dbReference>
<dbReference type="InterPro" id="IPR013083">
    <property type="entry name" value="Znf_RING/FYVE/PHD"/>
</dbReference>
<dbReference type="Gene3D" id="3.30.40.10">
    <property type="entry name" value="Zinc/RING finger domain, C3HC4 (zinc finger)"/>
    <property type="match status" value="1"/>
</dbReference>
<comment type="subcellular location">
    <subcellularLocation>
        <location evidence="6">Endomembrane system</location>
        <topology evidence="6">Peripheral membrane protein</topology>
        <orientation evidence="6">Cytoplasmic side</orientation>
    </subcellularLocation>
</comment>
<dbReference type="GO" id="GO:0006886">
    <property type="term" value="P:intracellular protein transport"/>
    <property type="evidence" value="ECO:0007669"/>
    <property type="project" value="UniProtKB-UniRule"/>
</dbReference>
<dbReference type="GO" id="GO:0007033">
    <property type="term" value="P:vacuole organization"/>
    <property type="evidence" value="ECO:0007669"/>
    <property type="project" value="TreeGrafter"/>
</dbReference>
<dbReference type="InterPro" id="IPR001841">
    <property type="entry name" value="Znf_RING"/>
</dbReference>
<evidence type="ECO:0000256" key="4">
    <source>
        <dbReference type="ARBA" id="ARBA00022833"/>
    </source>
</evidence>
<feature type="domain" description="RING-type" evidence="10">
    <location>
        <begin position="870"/>
        <end position="969"/>
    </location>
</feature>
<evidence type="ECO:0000256" key="7">
    <source>
        <dbReference type="PROSITE-ProRule" id="PRU01006"/>
    </source>
</evidence>
<dbReference type="InterPro" id="IPR058919">
    <property type="entry name" value="Pep3/Vps18_RING_C"/>
</dbReference>
<keyword evidence="3" id="KW-0863">Zinc-finger</keyword>
<dbReference type="AlphaFoldDB" id="A0AAV8A505"/>
<dbReference type="PANTHER" id="PTHR23323:SF26">
    <property type="entry name" value="VACUOLAR PROTEIN SORTING-ASSOCIATED PROTEIN 18 HOMOLOG"/>
    <property type="match status" value="1"/>
</dbReference>
<feature type="coiled-coil region" evidence="8">
    <location>
        <begin position="819"/>
        <end position="853"/>
    </location>
</feature>
<gene>
    <name evidence="11" type="ORF">M0812_05362</name>
</gene>
<dbReference type="GO" id="GO:0030897">
    <property type="term" value="C:HOPS complex"/>
    <property type="evidence" value="ECO:0007669"/>
    <property type="project" value="TreeGrafter"/>
</dbReference>
<dbReference type="InterPro" id="IPR000547">
    <property type="entry name" value="Clathrin_H-chain/VPS_repeat"/>
</dbReference>
<dbReference type="Pfam" id="PF26148">
    <property type="entry name" value="VPS18_RING_C"/>
    <property type="match status" value="1"/>
</dbReference>
<evidence type="ECO:0000256" key="3">
    <source>
        <dbReference type="ARBA" id="ARBA00022771"/>
    </source>
</evidence>
<evidence type="ECO:0000256" key="2">
    <source>
        <dbReference type="ARBA" id="ARBA00022723"/>
    </source>
</evidence>
<keyword evidence="2" id="KW-0479">Metal-binding</keyword>
<evidence type="ECO:0000256" key="5">
    <source>
        <dbReference type="ARBA" id="ARBA00023136"/>
    </source>
</evidence>
<organism evidence="11 12">
    <name type="scientific">Anaeramoeba flamelloides</name>
    <dbReference type="NCBI Taxonomy" id="1746091"/>
    <lineage>
        <taxon>Eukaryota</taxon>
        <taxon>Metamonada</taxon>
        <taxon>Anaeramoebidae</taxon>
        <taxon>Anaeramoeba</taxon>
    </lineage>
</organism>
<feature type="compositionally biased region" description="Polar residues" evidence="9">
    <location>
        <begin position="1"/>
        <end position="20"/>
    </location>
</feature>
<dbReference type="GO" id="GO:0007032">
    <property type="term" value="P:endosome organization"/>
    <property type="evidence" value="ECO:0007669"/>
    <property type="project" value="TreeGrafter"/>
</dbReference>
<keyword evidence="8" id="KW-0175">Coiled coil</keyword>
<evidence type="ECO:0000256" key="1">
    <source>
        <dbReference type="ARBA" id="ARBA00010454"/>
    </source>
</evidence>
<feature type="region of interest" description="Disordered" evidence="9">
    <location>
        <begin position="1"/>
        <end position="48"/>
    </location>
</feature>
<keyword evidence="5" id="KW-0472">Membrane</keyword>
<dbReference type="Proteomes" id="UP001146793">
    <property type="component" value="Unassembled WGS sequence"/>
</dbReference>
<dbReference type="SUPFAM" id="SSF57850">
    <property type="entry name" value="RING/U-box"/>
    <property type="match status" value="1"/>
</dbReference>
<dbReference type="PROSITE" id="PS50236">
    <property type="entry name" value="CHCR"/>
    <property type="match status" value="1"/>
</dbReference>
<dbReference type="GO" id="GO:0006904">
    <property type="term" value="P:vesicle docking involved in exocytosis"/>
    <property type="evidence" value="ECO:0007669"/>
    <property type="project" value="TreeGrafter"/>
</dbReference>
<dbReference type="SUPFAM" id="SSF50978">
    <property type="entry name" value="WD40 repeat-like"/>
    <property type="match status" value="1"/>
</dbReference>
<sequence>MTTNNDPISQFYSTSSQYVDNNPEESDSEITPSSDSEEEITTRKQQPQQYSVPSVSLFSIKKIDYSPNFDFVHLAVSNNRIVMGMKNNKIIGINLSDTTNHEDITFTQTTERQLIHRLFLSPKGNLLLIASKTGETFVQIKRPKKKAIFKKLMKPQKKLLTSVCWILPRGETNEIGNVLLGASDGTIYYAKFKKKNISIHKVYKFQDDIILTGIDYQLLSSNQKTHCILVTTFNFLFEFVGGPTIEQMFQSYQNHPIQFMEFPGDFDFSELHVNNKPNFKGNFCFFNAVGIFKGQINYSKKNIKIGGKVTENEKLIHFPTELPKTQSFFGYSQKKTNQEQNKENNIPIAMAQTNFHFLLAYPDKIVGMSSLDGKVVFLEKIDTLEDGKLIGFAIDQIKDSIWLFSNKRLFAVYTQEEDRDVWKICIQKKQFQTALLYCYDDVKKKDKVFRAHAKHLFQNKKYIESATYFAKTSLPFERVSLKFLELESKEPLKTFLNNKIDILSEKSHKQQRTLICTWLLELYLTEINSYYNTKSNEKYQKVQEELYSFLEDNYLDLNPKISFQIFISYGRFEEMYYYSKKINDFGVVLSHQFMEQHYESAIKLLRKQKDLHIIYHFSPLFITKSPLELIKCWKDNTTLDPNKLLPALMRYKPEYNPRGIKQNLAIDYLEFCVLVKECQDPSIHNYLIYLYVKNNKEAELLKMLNPLNGKKIYNQRYALRLCITAKKQGPSVFLFSEMGLYRQAVKLALTFDLGLAKIHAQKPKNEELREKLINIVAKHIAKTEKDLQGAITYLKQNSQIQIQNIVSLFPDFDCIDEFKEEISNTLKSLNNEILELQEEMKDEQNSSDMIRKDLSRLKKKSITMSIHEKCKICNKNLLSTDYYVFPCMHTFHKTCLEREIIEKNLSKNMANRIQTIKECMRVLKEERQKIQMISQLNEDKILNIKLIRENLALNQREYDRIVAKSCPICGMLLSKIIEEPFYDLNDQKLTNSWDL</sequence>
<evidence type="ECO:0000313" key="11">
    <source>
        <dbReference type="EMBL" id="KAJ3449217.1"/>
    </source>
</evidence>
<dbReference type="InterPro" id="IPR007810">
    <property type="entry name" value="Pep3/Vps18_beta-prop"/>
</dbReference>
<dbReference type="SMART" id="SM00184">
    <property type="entry name" value="RING"/>
    <property type="match status" value="1"/>
</dbReference>
<name>A0AAV8A505_9EUKA</name>
<keyword evidence="4" id="KW-0862">Zinc</keyword>
<dbReference type="GO" id="GO:0030674">
    <property type="term" value="F:protein-macromolecule adaptor activity"/>
    <property type="evidence" value="ECO:0007669"/>
    <property type="project" value="TreeGrafter"/>
</dbReference>
<evidence type="ECO:0000256" key="8">
    <source>
        <dbReference type="SAM" id="Coils"/>
    </source>
</evidence>
<dbReference type="GO" id="GO:0005768">
    <property type="term" value="C:endosome"/>
    <property type="evidence" value="ECO:0007669"/>
    <property type="project" value="TreeGrafter"/>
</dbReference>
<evidence type="ECO:0000259" key="10">
    <source>
        <dbReference type="SMART" id="SM00184"/>
    </source>
</evidence>
<comment type="caution">
    <text evidence="11">The sequence shown here is derived from an EMBL/GenBank/DDBJ whole genome shotgun (WGS) entry which is preliminary data.</text>
</comment>
<protein>
    <submittedName>
        <fullName evidence="11">Vacuolar protein sorting-associated protein 18</fullName>
    </submittedName>
</protein>
<dbReference type="GO" id="GO:0008270">
    <property type="term" value="F:zinc ion binding"/>
    <property type="evidence" value="ECO:0007669"/>
    <property type="project" value="UniProtKB-KW"/>
</dbReference>
<reference evidence="11" key="1">
    <citation type="submission" date="2022-08" db="EMBL/GenBank/DDBJ databases">
        <title>Novel sulphate-reducing endosymbionts in the free-living metamonad Anaeramoeba.</title>
        <authorList>
            <person name="Jerlstrom-Hultqvist J."/>
            <person name="Cepicka I."/>
            <person name="Gallot-Lavallee L."/>
            <person name="Salas-Leiva D."/>
            <person name="Curtis B.A."/>
            <person name="Zahonova K."/>
            <person name="Pipaliya S."/>
            <person name="Dacks J."/>
            <person name="Roger A.J."/>
        </authorList>
    </citation>
    <scope>NUCLEOTIDE SEQUENCE</scope>
    <source>
        <strain evidence="11">Busselton2</strain>
    </source>
</reference>
<dbReference type="InterPro" id="IPR036322">
    <property type="entry name" value="WD40_repeat_dom_sf"/>
</dbReference>
<dbReference type="GO" id="GO:0048284">
    <property type="term" value="P:organelle fusion"/>
    <property type="evidence" value="ECO:0007669"/>
    <property type="project" value="TreeGrafter"/>
</dbReference>
<comment type="similarity">
    <text evidence="1">Belongs to the VPS18 family.</text>
</comment>
<dbReference type="Pfam" id="PF05131">
    <property type="entry name" value="Pep3_Vps18"/>
    <property type="match status" value="1"/>
</dbReference>